<proteinExistence type="predicted"/>
<sequence>MTDRFPQNQSGKNSLALFLDAADKLPMRSENSRQTSGRLLFALDATASRQPSWDKACQLQGQMFKATDPLGGLQLQLCYYRGFNEFHITPWLTDSQSLLRIMTAVQCLGGLTQLDRVLAHCTTEHRVKPIQAVVIIADAVEESVDKLCSKAGKLGMLGVPLFMFQEGRDKTARQCFQQMAMLSKGAYATFDEHSANELAELLGAVATFASGGYDALQDLKSTAARQLLQQLKS</sequence>
<dbReference type="InterPro" id="IPR036465">
    <property type="entry name" value="vWFA_dom_sf"/>
</dbReference>
<comment type="caution">
    <text evidence="1">The sequence shown here is derived from an EMBL/GenBank/DDBJ whole genome shotgun (WGS) entry which is preliminary data.</text>
</comment>
<protein>
    <recommendedName>
        <fullName evidence="3">VWA domain-containing protein</fullName>
    </recommendedName>
</protein>
<dbReference type="STRING" id="247633.GP2143_11469"/>
<organism evidence="1 2">
    <name type="scientific">marine gamma proteobacterium HTCC2143</name>
    <dbReference type="NCBI Taxonomy" id="247633"/>
    <lineage>
        <taxon>Bacteria</taxon>
        <taxon>Pseudomonadati</taxon>
        <taxon>Pseudomonadota</taxon>
        <taxon>Gammaproteobacteria</taxon>
        <taxon>Cellvibrionales</taxon>
        <taxon>Spongiibacteraceae</taxon>
        <taxon>BD1-7 clade</taxon>
    </lineage>
</organism>
<gene>
    <name evidence="1" type="ORF">GP2143_11469</name>
</gene>
<accession>A0YHE2</accession>
<keyword evidence="2" id="KW-1185">Reference proteome</keyword>
<dbReference type="eggNOG" id="COG2304">
    <property type="taxonomic scope" value="Bacteria"/>
</dbReference>
<dbReference type="SUPFAM" id="SSF53300">
    <property type="entry name" value="vWA-like"/>
    <property type="match status" value="1"/>
</dbReference>
<name>A0YHE2_9GAMM</name>
<dbReference type="Proteomes" id="UP000004931">
    <property type="component" value="Unassembled WGS sequence"/>
</dbReference>
<evidence type="ECO:0000313" key="2">
    <source>
        <dbReference type="Proteomes" id="UP000004931"/>
    </source>
</evidence>
<reference evidence="1 2" key="1">
    <citation type="journal article" date="2010" name="J. Bacteriol.">
        <title>Genome sequence of the oligotrophic marine Gammaproteobacterium HTCC2143, isolated from the Oregon Coast.</title>
        <authorList>
            <person name="Oh H.M."/>
            <person name="Kang I."/>
            <person name="Ferriera S."/>
            <person name="Giovannoni S.J."/>
            <person name="Cho J.C."/>
        </authorList>
    </citation>
    <scope>NUCLEOTIDE SEQUENCE [LARGE SCALE GENOMIC DNA]</scope>
    <source>
        <strain evidence="1 2">HTCC2143</strain>
    </source>
</reference>
<evidence type="ECO:0000313" key="1">
    <source>
        <dbReference type="EMBL" id="EAW29730.1"/>
    </source>
</evidence>
<dbReference type="AlphaFoldDB" id="A0YHE2"/>
<dbReference type="OrthoDB" id="5430236at2"/>
<evidence type="ECO:0008006" key="3">
    <source>
        <dbReference type="Google" id="ProtNLM"/>
    </source>
</evidence>
<dbReference type="EMBL" id="AAVT01000016">
    <property type="protein sequence ID" value="EAW29730.1"/>
    <property type="molecule type" value="Genomic_DNA"/>
</dbReference>